<name>A0ABW0GLK8_9MICO</name>
<evidence type="ECO:0000313" key="2">
    <source>
        <dbReference type="EMBL" id="MFC5380504.1"/>
    </source>
</evidence>
<evidence type="ECO:0000256" key="1">
    <source>
        <dbReference type="SAM" id="Phobius"/>
    </source>
</evidence>
<comment type="caution">
    <text evidence="2">The sequence shown here is derived from an EMBL/GenBank/DDBJ whole genome shotgun (WGS) entry which is preliminary data.</text>
</comment>
<dbReference type="Proteomes" id="UP001596122">
    <property type="component" value="Unassembled WGS sequence"/>
</dbReference>
<proteinExistence type="predicted"/>
<dbReference type="RefSeq" id="WP_340268138.1">
    <property type="nucleotide sequence ID" value="NZ_JBBEOG010000002.1"/>
</dbReference>
<feature type="transmembrane region" description="Helical" evidence="1">
    <location>
        <begin position="20"/>
        <end position="40"/>
    </location>
</feature>
<gene>
    <name evidence="2" type="ORF">ACFPJ6_06860</name>
</gene>
<feature type="transmembrane region" description="Helical" evidence="1">
    <location>
        <begin position="84"/>
        <end position="104"/>
    </location>
</feature>
<organism evidence="2 3">
    <name type="scientific">Aquipuribacter nitratireducens</name>
    <dbReference type="NCBI Taxonomy" id="650104"/>
    <lineage>
        <taxon>Bacteria</taxon>
        <taxon>Bacillati</taxon>
        <taxon>Actinomycetota</taxon>
        <taxon>Actinomycetes</taxon>
        <taxon>Micrococcales</taxon>
        <taxon>Intrasporangiaceae</taxon>
        <taxon>Aquipuribacter</taxon>
    </lineage>
</organism>
<keyword evidence="1" id="KW-0812">Transmembrane</keyword>
<protein>
    <submittedName>
        <fullName evidence="2">Uncharacterized protein</fullName>
    </submittedName>
</protein>
<accession>A0ABW0GLK8</accession>
<keyword evidence="3" id="KW-1185">Reference proteome</keyword>
<evidence type="ECO:0000313" key="3">
    <source>
        <dbReference type="Proteomes" id="UP001596122"/>
    </source>
</evidence>
<dbReference type="EMBL" id="JBHSLD010000007">
    <property type="protein sequence ID" value="MFC5380504.1"/>
    <property type="molecule type" value="Genomic_DNA"/>
</dbReference>
<reference evidence="3" key="1">
    <citation type="journal article" date="2019" name="Int. J. Syst. Evol. Microbiol.">
        <title>The Global Catalogue of Microorganisms (GCM) 10K type strain sequencing project: providing services to taxonomists for standard genome sequencing and annotation.</title>
        <authorList>
            <consortium name="The Broad Institute Genomics Platform"/>
            <consortium name="The Broad Institute Genome Sequencing Center for Infectious Disease"/>
            <person name="Wu L."/>
            <person name="Ma J."/>
        </authorList>
    </citation>
    <scope>NUCLEOTIDE SEQUENCE [LARGE SCALE GENOMIC DNA]</scope>
    <source>
        <strain evidence="3">CCUG 43114</strain>
    </source>
</reference>
<sequence>MAPSAPLGSRRDDRVLRSGFMATALLAAPWLLSVALYAGSMLLASAWLFVASFWAVLAAGPMAMLAAPLTVMAVRRRAPWLRPACLISLVNVLLLLPFLAFASLQMELWGR</sequence>
<keyword evidence="1" id="KW-1133">Transmembrane helix</keyword>
<keyword evidence="1" id="KW-0472">Membrane</keyword>
<feature type="transmembrane region" description="Helical" evidence="1">
    <location>
        <begin position="46"/>
        <end position="72"/>
    </location>
</feature>